<accession>A0A381XR86</accession>
<reference evidence="1" key="1">
    <citation type="submission" date="2018-05" db="EMBL/GenBank/DDBJ databases">
        <authorList>
            <person name="Lanie J.A."/>
            <person name="Ng W.-L."/>
            <person name="Kazmierczak K.M."/>
            <person name="Andrzejewski T.M."/>
            <person name="Davidsen T.M."/>
            <person name="Wayne K.J."/>
            <person name="Tettelin H."/>
            <person name="Glass J.I."/>
            <person name="Rusch D."/>
            <person name="Podicherti R."/>
            <person name="Tsui H.-C.T."/>
            <person name="Winkler M.E."/>
        </authorList>
    </citation>
    <scope>NUCLEOTIDE SEQUENCE</scope>
</reference>
<evidence type="ECO:0000313" key="1">
    <source>
        <dbReference type="EMBL" id="SVA66707.1"/>
    </source>
</evidence>
<sequence>MNDNVIKGPWKDQGQHKEEQKKIAEDMSFIENMTETVMVQFIHTMNENDIDIKDENFSLEIGFINESIKSMLHRELGYPHPMTRFIQSIVVIGEDEEKTRYSHFDTQRLLEILDNIIEDLDE</sequence>
<protein>
    <submittedName>
        <fullName evidence="1">Uncharacterized protein</fullName>
    </submittedName>
</protein>
<organism evidence="1">
    <name type="scientific">marine metagenome</name>
    <dbReference type="NCBI Taxonomy" id="408172"/>
    <lineage>
        <taxon>unclassified sequences</taxon>
        <taxon>metagenomes</taxon>
        <taxon>ecological metagenomes</taxon>
    </lineage>
</organism>
<dbReference type="EMBL" id="UINC01015928">
    <property type="protein sequence ID" value="SVA66707.1"/>
    <property type="molecule type" value="Genomic_DNA"/>
</dbReference>
<proteinExistence type="predicted"/>
<dbReference type="AlphaFoldDB" id="A0A381XR86"/>
<gene>
    <name evidence="1" type="ORF">METZ01_LOCUS119561</name>
</gene>
<name>A0A381XR86_9ZZZZ</name>